<dbReference type="Pfam" id="PF16010">
    <property type="entry name" value="CDH-cyt"/>
    <property type="match status" value="1"/>
</dbReference>
<keyword evidence="12" id="KW-1185">Reference proteome</keyword>
<evidence type="ECO:0000256" key="2">
    <source>
        <dbReference type="ARBA" id="ARBA00022448"/>
    </source>
</evidence>
<feature type="transmembrane region" description="Helical" evidence="7">
    <location>
        <begin position="218"/>
        <end position="242"/>
    </location>
</feature>
<dbReference type="SMART" id="SM00665">
    <property type="entry name" value="B561"/>
    <property type="match status" value="1"/>
</dbReference>
<evidence type="ECO:0000256" key="4">
    <source>
        <dbReference type="ARBA" id="ARBA00022982"/>
    </source>
</evidence>
<proteinExistence type="predicted"/>
<dbReference type="InterPro" id="IPR015920">
    <property type="entry name" value="Cellobiose_DH-like_cyt"/>
</dbReference>
<dbReference type="SUPFAM" id="SSF49344">
    <property type="entry name" value="CBD9-like"/>
    <property type="match status" value="1"/>
</dbReference>
<evidence type="ECO:0000313" key="11">
    <source>
        <dbReference type="EMBL" id="KAE8406453.1"/>
    </source>
</evidence>
<keyword evidence="8" id="KW-0732">Signal</keyword>
<keyword evidence="2" id="KW-0813">Transport</keyword>
<sequence>MLRAYSYVWLCIFASTLAQLETFTPPGQDGITYSVNIPQVTASSGSGPIYFQLQSTRQLQWFAWGQGSRMQGANIFVVYASGDGSNVTVSPRLGVEHVEPLYNQQARISVLDGTGIHDGTMTANVRCDSCITWPGGSENPSSMSSPWVWAVKYGSPLNTNSLSASITIHDASGIAVLDLQKATGGTSMNPFLTLNRTTSSSGQAIMSENSGSVEKRRIAHAVIMIVVFVILFPSFAVMLHIVPSSKTVVIHATFQLFTLALAVAGFGIGISMAKSLDLIQTYHPIIGMVIVPSLILFQPAMGFLQHRYFHRTGKKSVFAYVHRWFGRLMITLGIINGGLGFHLSGIGSSIAPTGAVIAYGVVAGVLGLGFVLVVTFLPRGTRPRGD</sequence>
<accession>A0A5N7DKD1</accession>
<gene>
    <name evidence="11" type="ORF">BDV37DRAFT_292003</name>
</gene>
<dbReference type="CDD" id="cd09630">
    <property type="entry name" value="CDH_like_cytochrome"/>
    <property type="match status" value="1"/>
</dbReference>
<evidence type="ECO:0000256" key="5">
    <source>
        <dbReference type="ARBA" id="ARBA00022989"/>
    </source>
</evidence>
<dbReference type="InterPro" id="IPR005018">
    <property type="entry name" value="DOMON_domain"/>
</dbReference>
<keyword evidence="3 7" id="KW-0812">Transmembrane</keyword>
<evidence type="ECO:0000256" key="3">
    <source>
        <dbReference type="ARBA" id="ARBA00022692"/>
    </source>
</evidence>
<protein>
    <recommendedName>
        <fullName evidence="13">Cellobiose dehydrogenase cytochrome domain-containing protein</fullName>
    </recommendedName>
</protein>
<dbReference type="GO" id="GO:0016020">
    <property type="term" value="C:membrane"/>
    <property type="evidence" value="ECO:0007669"/>
    <property type="project" value="UniProtKB-SubCell"/>
</dbReference>
<feature type="transmembrane region" description="Helical" evidence="7">
    <location>
        <begin position="285"/>
        <end position="304"/>
    </location>
</feature>
<dbReference type="EMBL" id="ML736753">
    <property type="protein sequence ID" value="KAE8406453.1"/>
    <property type="molecule type" value="Genomic_DNA"/>
</dbReference>
<evidence type="ECO:0000259" key="9">
    <source>
        <dbReference type="SMART" id="SM00664"/>
    </source>
</evidence>
<name>A0A5N7DKD1_9EURO</name>
<dbReference type="CDD" id="cd08760">
    <property type="entry name" value="Cyt_b561_FRRS1_like"/>
    <property type="match status" value="1"/>
</dbReference>
<dbReference type="RefSeq" id="XP_031943772.1">
    <property type="nucleotide sequence ID" value="XM_032089080.1"/>
</dbReference>
<dbReference type="Proteomes" id="UP000325579">
    <property type="component" value="Unassembled WGS sequence"/>
</dbReference>
<comment type="subcellular location">
    <subcellularLocation>
        <location evidence="1">Membrane</location>
    </subcellularLocation>
</comment>
<keyword evidence="4" id="KW-0249">Electron transport</keyword>
<feature type="transmembrane region" description="Helical" evidence="7">
    <location>
        <begin position="356"/>
        <end position="377"/>
    </location>
</feature>
<evidence type="ECO:0000256" key="7">
    <source>
        <dbReference type="SAM" id="Phobius"/>
    </source>
</evidence>
<evidence type="ECO:0000259" key="10">
    <source>
        <dbReference type="SMART" id="SM00665"/>
    </source>
</evidence>
<feature type="domain" description="DOMON" evidence="9">
    <location>
        <begin position="61"/>
        <end position="152"/>
    </location>
</feature>
<dbReference type="AlphaFoldDB" id="A0A5N7DKD1"/>
<feature type="signal peptide" evidence="8">
    <location>
        <begin position="1"/>
        <end position="18"/>
    </location>
</feature>
<dbReference type="Gene3D" id="1.20.120.1770">
    <property type="match status" value="1"/>
</dbReference>
<dbReference type="PANTHER" id="PTHR47797:SF1">
    <property type="entry name" value="CYTOCHROME B561 DOMAIN-CONTAINING PROTEIN-RELATED"/>
    <property type="match status" value="1"/>
</dbReference>
<feature type="transmembrane region" description="Helical" evidence="7">
    <location>
        <begin position="254"/>
        <end position="273"/>
    </location>
</feature>
<keyword evidence="6 7" id="KW-0472">Membrane</keyword>
<dbReference type="SMART" id="SM00664">
    <property type="entry name" value="DoH"/>
    <property type="match status" value="1"/>
</dbReference>
<evidence type="ECO:0008006" key="13">
    <source>
        <dbReference type="Google" id="ProtNLM"/>
    </source>
</evidence>
<dbReference type="GeneID" id="43673771"/>
<reference evidence="11 12" key="1">
    <citation type="submission" date="2019-04" db="EMBL/GenBank/DDBJ databases">
        <authorList>
            <consortium name="DOE Joint Genome Institute"/>
            <person name="Mondo S."/>
            <person name="Kjaerbolling I."/>
            <person name="Vesth T."/>
            <person name="Frisvad J.C."/>
            <person name="Nybo J.L."/>
            <person name="Theobald S."/>
            <person name="Kildgaard S."/>
            <person name="Isbrandt T."/>
            <person name="Kuo A."/>
            <person name="Sato A."/>
            <person name="Lyhne E.K."/>
            <person name="Kogle M.E."/>
            <person name="Wiebenga A."/>
            <person name="Kun R.S."/>
            <person name="Lubbers R.J."/>
            <person name="Makela M.R."/>
            <person name="Barry K."/>
            <person name="Chovatia M."/>
            <person name="Clum A."/>
            <person name="Daum C."/>
            <person name="Haridas S."/>
            <person name="He G."/>
            <person name="LaButti K."/>
            <person name="Lipzen A."/>
            <person name="Riley R."/>
            <person name="Salamov A."/>
            <person name="Simmons B.A."/>
            <person name="Magnuson J.K."/>
            <person name="Henrissat B."/>
            <person name="Mortensen U.H."/>
            <person name="Larsen T.O."/>
            <person name="Devries R.P."/>
            <person name="Grigoriev I.V."/>
            <person name="Machida M."/>
            <person name="Baker S.E."/>
            <person name="Andersen M.R."/>
            <person name="Cantor M.N."/>
            <person name="Hua S.X."/>
        </authorList>
    </citation>
    <scope>NUCLEOTIDE SEQUENCE [LARGE SCALE GENOMIC DNA]</scope>
    <source>
        <strain evidence="11 12">CBS 119388</strain>
    </source>
</reference>
<dbReference type="PANTHER" id="PTHR47797">
    <property type="entry name" value="DEHYDROGENASE, PUTATIVE (AFU_ORTHOLOGUE AFUA_8G05805)-RELATED"/>
    <property type="match status" value="1"/>
</dbReference>
<feature type="domain" description="Cytochrome b561" evidence="10">
    <location>
        <begin position="219"/>
        <end position="341"/>
    </location>
</feature>
<dbReference type="Gene3D" id="2.60.40.1210">
    <property type="entry name" value="Cellobiose dehydrogenase, cytochrome domain"/>
    <property type="match status" value="1"/>
</dbReference>
<evidence type="ECO:0000256" key="8">
    <source>
        <dbReference type="SAM" id="SignalP"/>
    </source>
</evidence>
<organism evidence="11 12">
    <name type="scientific">Aspergillus pseudonomiae</name>
    <dbReference type="NCBI Taxonomy" id="1506151"/>
    <lineage>
        <taxon>Eukaryota</taxon>
        <taxon>Fungi</taxon>
        <taxon>Dikarya</taxon>
        <taxon>Ascomycota</taxon>
        <taxon>Pezizomycotina</taxon>
        <taxon>Eurotiomycetes</taxon>
        <taxon>Eurotiomycetidae</taxon>
        <taxon>Eurotiales</taxon>
        <taxon>Aspergillaceae</taxon>
        <taxon>Aspergillus</taxon>
        <taxon>Aspergillus subgen. Circumdati</taxon>
    </lineage>
</organism>
<keyword evidence="5 7" id="KW-1133">Transmembrane helix</keyword>
<evidence type="ECO:0000313" key="12">
    <source>
        <dbReference type="Proteomes" id="UP000325579"/>
    </source>
</evidence>
<evidence type="ECO:0000256" key="1">
    <source>
        <dbReference type="ARBA" id="ARBA00004370"/>
    </source>
</evidence>
<dbReference type="OrthoDB" id="19261at2759"/>
<evidence type="ECO:0000256" key="6">
    <source>
        <dbReference type="ARBA" id="ARBA00023136"/>
    </source>
</evidence>
<dbReference type="InterPro" id="IPR006593">
    <property type="entry name" value="Cyt_b561/ferric_Rdtase_TM"/>
</dbReference>
<feature type="chain" id="PRO_5025045441" description="Cellobiose dehydrogenase cytochrome domain-containing protein" evidence="8">
    <location>
        <begin position="19"/>
        <end position="386"/>
    </location>
</feature>
<feature type="transmembrane region" description="Helical" evidence="7">
    <location>
        <begin position="324"/>
        <end position="344"/>
    </location>
</feature>